<feature type="domain" description="AAA" evidence="3">
    <location>
        <begin position="29"/>
        <end position="148"/>
    </location>
</feature>
<accession>A0A845R0R0</accession>
<gene>
    <name evidence="4" type="ORF">D3Z33_12075</name>
</gene>
<dbReference type="PANTHER" id="PTHR43384:SF6">
    <property type="entry name" value="SEPTUM SITE-DETERMINING PROTEIN MIND HOMOLOG, CHLOROPLASTIC"/>
    <property type="match status" value="1"/>
</dbReference>
<dbReference type="EMBL" id="QXXA01000013">
    <property type="protein sequence ID" value="NBI07589.1"/>
    <property type="molecule type" value="Genomic_DNA"/>
</dbReference>
<sequence>MKMITLMKMLLKKLLKKIRKTRRLKVMSKVISVLSLRNGVGRSTIAALLSLELTYDGKVLVIDNNYKFNDLENYLMIEPQYNIDDLKPFFRGDNLDKSTTKSIITNIENNLDILCGSKMKVNNTLSSDELIKLIEIVRDDYDYIVVDNKAGIHHEEVLNLSNYIDHGLFISHQNKYDYANYLKQYKSLDNDNKKKINEIMEKSFFIYNRLSEDANLDIKEVKKDIGSKKIYKIYFDNKIIDFLNGYNKKINNNTSKILDKLLIQITGKEPDYNKVQLVGKKLKSILSS</sequence>
<dbReference type="GO" id="GO:0005524">
    <property type="term" value="F:ATP binding"/>
    <property type="evidence" value="ECO:0007669"/>
    <property type="project" value="UniProtKB-KW"/>
</dbReference>
<dbReference type="GO" id="GO:0051782">
    <property type="term" value="P:negative regulation of cell division"/>
    <property type="evidence" value="ECO:0007669"/>
    <property type="project" value="TreeGrafter"/>
</dbReference>
<evidence type="ECO:0000256" key="1">
    <source>
        <dbReference type="ARBA" id="ARBA00022741"/>
    </source>
</evidence>
<evidence type="ECO:0000313" key="4">
    <source>
        <dbReference type="EMBL" id="NBI07589.1"/>
    </source>
</evidence>
<keyword evidence="5" id="KW-1185">Reference proteome</keyword>
<dbReference type="GO" id="GO:0016887">
    <property type="term" value="F:ATP hydrolysis activity"/>
    <property type="evidence" value="ECO:0007669"/>
    <property type="project" value="TreeGrafter"/>
</dbReference>
<dbReference type="PANTHER" id="PTHR43384">
    <property type="entry name" value="SEPTUM SITE-DETERMINING PROTEIN MIND HOMOLOG, CHLOROPLASTIC-RELATED"/>
    <property type="match status" value="1"/>
</dbReference>
<keyword evidence="1" id="KW-0547">Nucleotide-binding</keyword>
<dbReference type="InterPro" id="IPR050625">
    <property type="entry name" value="ParA/MinD_ATPase"/>
</dbReference>
<dbReference type="SUPFAM" id="SSF52540">
    <property type="entry name" value="P-loop containing nucleoside triphosphate hydrolases"/>
    <property type="match status" value="1"/>
</dbReference>
<evidence type="ECO:0000259" key="3">
    <source>
        <dbReference type="Pfam" id="PF13614"/>
    </source>
</evidence>
<dbReference type="InterPro" id="IPR025669">
    <property type="entry name" value="AAA_dom"/>
</dbReference>
<dbReference type="AlphaFoldDB" id="A0A845R0R0"/>
<organism evidence="4 5">
    <name type="scientific">Senegalia massiliensis</name>
    <dbReference type="NCBI Taxonomy" id="1720316"/>
    <lineage>
        <taxon>Bacteria</taxon>
        <taxon>Bacillati</taxon>
        <taxon>Bacillota</taxon>
        <taxon>Clostridia</taxon>
        <taxon>Eubacteriales</taxon>
        <taxon>Clostridiaceae</taxon>
        <taxon>Senegalia</taxon>
    </lineage>
</organism>
<dbReference type="Gene3D" id="3.40.50.300">
    <property type="entry name" value="P-loop containing nucleotide triphosphate hydrolases"/>
    <property type="match status" value="1"/>
</dbReference>
<dbReference type="GO" id="GO:0009898">
    <property type="term" value="C:cytoplasmic side of plasma membrane"/>
    <property type="evidence" value="ECO:0007669"/>
    <property type="project" value="TreeGrafter"/>
</dbReference>
<dbReference type="InterPro" id="IPR027417">
    <property type="entry name" value="P-loop_NTPase"/>
</dbReference>
<dbReference type="Proteomes" id="UP000467132">
    <property type="component" value="Unassembled WGS sequence"/>
</dbReference>
<evidence type="ECO:0000256" key="2">
    <source>
        <dbReference type="ARBA" id="ARBA00022840"/>
    </source>
</evidence>
<dbReference type="Pfam" id="PF13614">
    <property type="entry name" value="AAA_31"/>
    <property type="match status" value="1"/>
</dbReference>
<keyword evidence="2" id="KW-0067">ATP-binding</keyword>
<proteinExistence type="predicted"/>
<dbReference type="GO" id="GO:0005829">
    <property type="term" value="C:cytosol"/>
    <property type="evidence" value="ECO:0007669"/>
    <property type="project" value="TreeGrafter"/>
</dbReference>
<protein>
    <submittedName>
        <fullName evidence="4">ParA family protein</fullName>
    </submittedName>
</protein>
<comment type="caution">
    <text evidence="4">The sequence shown here is derived from an EMBL/GenBank/DDBJ whole genome shotgun (WGS) entry which is preliminary data.</text>
</comment>
<reference evidence="4 5" key="1">
    <citation type="submission" date="2018-08" db="EMBL/GenBank/DDBJ databases">
        <title>Murine metabolic-syndrome-specific gut microbial biobank.</title>
        <authorList>
            <person name="Liu C."/>
        </authorList>
    </citation>
    <scope>NUCLEOTIDE SEQUENCE [LARGE SCALE GENOMIC DNA]</scope>
    <source>
        <strain evidence="4 5">583</strain>
    </source>
</reference>
<name>A0A845R0R0_9CLOT</name>
<evidence type="ECO:0000313" key="5">
    <source>
        <dbReference type="Proteomes" id="UP000467132"/>
    </source>
</evidence>